<sequence>MLKSCQYCGRIHPKNYDCGRKPKRIKRDTKAYRFHRTQAWQDKSIEIRRRDHYLCQCCIRLMHGTMRKHNYDDLSVHHIVPIAEDYEQRLDDDNLITVCGHHHEMAESGQIDREVLHEIAKEQNEKREMQG</sequence>
<feature type="domain" description="HNH" evidence="1">
    <location>
        <begin position="55"/>
        <end position="104"/>
    </location>
</feature>
<evidence type="ECO:0000313" key="2">
    <source>
        <dbReference type="EMBL" id="AQP38595.1"/>
    </source>
</evidence>
<dbReference type="RefSeq" id="WP_055160770.1">
    <property type="nucleotide sequence ID" value="NZ_CP012098.1"/>
</dbReference>
<organism evidence="3 4">
    <name type="scientific">Anaerostipes hadrus</name>
    <dbReference type="NCBI Taxonomy" id="649756"/>
    <lineage>
        <taxon>Bacteria</taxon>
        <taxon>Bacillati</taxon>
        <taxon>Bacillota</taxon>
        <taxon>Clostridia</taxon>
        <taxon>Lachnospirales</taxon>
        <taxon>Lachnospiraceae</taxon>
        <taxon>Anaerostipes</taxon>
    </lineage>
</organism>
<protein>
    <recommendedName>
        <fullName evidence="1">HNH domain-containing protein</fullName>
    </recommendedName>
</protein>
<name>A0A174QQZ9_ANAHA</name>
<evidence type="ECO:0000313" key="3">
    <source>
        <dbReference type="EMBL" id="CUP74117.1"/>
    </source>
</evidence>
<dbReference type="GO" id="GO:0008270">
    <property type="term" value="F:zinc ion binding"/>
    <property type="evidence" value="ECO:0007669"/>
    <property type="project" value="InterPro"/>
</dbReference>
<gene>
    <name evidence="2" type="ORF">DO83_02575</name>
    <name evidence="3" type="ORF">ERS852520_02067</name>
</gene>
<proteinExistence type="predicted"/>
<dbReference type="Proteomes" id="UP000095564">
    <property type="component" value="Unassembled WGS sequence"/>
</dbReference>
<dbReference type="GO" id="GO:0003676">
    <property type="term" value="F:nucleic acid binding"/>
    <property type="evidence" value="ECO:0007669"/>
    <property type="project" value="InterPro"/>
</dbReference>
<evidence type="ECO:0000313" key="5">
    <source>
        <dbReference type="Proteomes" id="UP000188159"/>
    </source>
</evidence>
<evidence type="ECO:0000259" key="1">
    <source>
        <dbReference type="Pfam" id="PF01844"/>
    </source>
</evidence>
<reference evidence="2 5" key="2">
    <citation type="journal article" date="2016" name="Sci. Rep.">
        <title>Accelerated dysbiosis of gut microbiota during aggravation of DSS-induced colitis by a butyrate-producing bacterium.</title>
        <authorList>
            <person name="Zhang Q."/>
            <person name="Wu Y."/>
            <person name="Wang J."/>
            <person name="Wu G."/>
            <person name="Long W."/>
            <person name="Xue Z."/>
            <person name="Wang L."/>
            <person name="Zhang X."/>
            <person name="Pang X."/>
            <person name="Zhao Y."/>
            <person name="Zhao L."/>
            <person name="Zhang C."/>
        </authorList>
    </citation>
    <scope>NUCLEOTIDE SEQUENCE [LARGE SCALE GENOMIC DNA]</scope>
    <source>
        <strain evidence="2 5">BPB5</strain>
    </source>
</reference>
<dbReference type="InterPro" id="IPR002711">
    <property type="entry name" value="HNH"/>
</dbReference>
<dbReference type="Pfam" id="PF01844">
    <property type="entry name" value="HNH"/>
    <property type="match status" value="1"/>
</dbReference>
<accession>A0A174QQZ9</accession>
<dbReference type="EMBL" id="CZAU01000020">
    <property type="protein sequence ID" value="CUP74117.1"/>
    <property type="molecule type" value="Genomic_DNA"/>
</dbReference>
<reference evidence="3 4" key="1">
    <citation type="submission" date="2015-09" db="EMBL/GenBank/DDBJ databases">
        <authorList>
            <consortium name="Pathogen Informatics"/>
        </authorList>
    </citation>
    <scope>NUCLEOTIDE SEQUENCE [LARGE SCALE GENOMIC DNA]</scope>
    <source>
        <strain evidence="3 4">2789STDY5834908</strain>
    </source>
</reference>
<dbReference type="OrthoDB" id="9811997at2"/>
<dbReference type="EMBL" id="CP012098">
    <property type="protein sequence ID" value="AQP38595.1"/>
    <property type="molecule type" value="Genomic_DNA"/>
</dbReference>
<dbReference type="GO" id="GO:0004519">
    <property type="term" value="F:endonuclease activity"/>
    <property type="evidence" value="ECO:0007669"/>
    <property type="project" value="InterPro"/>
</dbReference>
<dbReference type="Gene3D" id="1.10.30.50">
    <property type="match status" value="1"/>
</dbReference>
<dbReference type="AlphaFoldDB" id="A0A174QQZ9"/>
<evidence type="ECO:0000313" key="4">
    <source>
        <dbReference type="Proteomes" id="UP000095564"/>
    </source>
</evidence>
<dbReference type="Proteomes" id="UP000188159">
    <property type="component" value="Chromosome"/>
</dbReference>